<dbReference type="EMBL" id="BARS01048250">
    <property type="protein sequence ID" value="GAG34539.1"/>
    <property type="molecule type" value="Genomic_DNA"/>
</dbReference>
<protein>
    <submittedName>
        <fullName evidence="1">Uncharacterized protein</fullName>
    </submittedName>
</protein>
<proteinExistence type="predicted"/>
<dbReference type="AlphaFoldDB" id="X0WU82"/>
<accession>X0WU82</accession>
<sequence>SGYPSNTGFLVNVKIVSQAPNPSSVSGLPGQGLVLLVSTNGSGVITSPIGGINDHGSGYSNGDIVELIGPNGQGSGALVSLSVDITPSNNGTLATTKVTSQYRPGSGAPIGPYDSYTVESIVLPNGAIKNLALNSEENICQSKVPKTRIFTAGGNKAYYPQISSGMQPNNWKVGTGAALCANPALCLPMNVHV</sequence>
<name>X0WU82_9ZZZZ</name>
<feature type="non-terminal residue" evidence="1">
    <location>
        <position position="1"/>
    </location>
</feature>
<gene>
    <name evidence="1" type="ORF">S01H1_72362</name>
</gene>
<comment type="caution">
    <text evidence="1">The sequence shown here is derived from an EMBL/GenBank/DDBJ whole genome shotgun (WGS) entry which is preliminary data.</text>
</comment>
<organism evidence="1">
    <name type="scientific">marine sediment metagenome</name>
    <dbReference type="NCBI Taxonomy" id="412755"/>
    <lineage>
        <taxon>unclassified sequences</taxon>
        <taxon>metagenomes</taxon>
        <taxon>ecological metagenomes</taxon>
    </lineage>
</organism>
<reference evidence="1" key="1">
    <citation type="journal article" date="2014" name="Front. Microbiol.">
        <title>High frequency of phylogenetically diverse reductive dehalogenase-homologous genes in deep subseafloor sedimentary metagenomes.</title>
        <authorList>
            <person name="Kawai M."/>
            <person name="Futagami T."/>
            <person name="Toyoda A."/>
            <person name="Takaki Y."/>
            <person name="Nishi S."/>
            <person name="Hori S."/>
            <person name="Arai W."/>
            <person name="Tsubouchi T."/>
            <person name="Morono Y."/>
            <person name="Uchiyama I."/>
            <person name="Ito T."/>
            <person name="Fujiyama A."/>
            <person name="Inagaki F."/>
            <person name="Takami H."/>
        </authorList>
    </citation>
    <scope>NUCLEOTIDE SEQUENCE</scope>
    <source>
        <strain evidence="1">Expedition CK06-06</strain>
    </source>
</reference>
<evidence type="ECO:0000313" key="1">
    <source>
        <dbReference type="EMBL" id="GAG34539.1"/>
    </source>
</evidence>